<dbReference type="EMBL" id="JTFC01000196">
    <property type="protein sequence ID" value="RUS49728.1"/>
    <property type="molecule type" value="Genomic_DNA"/>
</dbReference>
<protein>
    <submittedName>
        <fullName evidence="3">Uncharacterized protein</fullName>
    </submittedName>
</protein>
<dbReference type="Proteomes" id="UP000288623">
    <property type="component" value="Unassembled WGS sequence"/>
</dbReference>
<dbReference type="EMBL" id="JTFC01000248">
    <property type="protein sequence ID" value="RUS49245.1"/>
    <property type="molecule type" value="Genomic_DNA"/>
</dbReference>
<evidence type="ECO:0000313" key="1">
    <source>
        <dbReference type="EMBL" id="RUS49242.1"/>
    </source>
</evidence>
<evidence type="ECO:0000313" key="2">
    <source>
        <dbReference type="EMBL" id="RUS49245.1"/>
    </source>
</evidence>
<comment type="caution">
    <text evidence="3">The sequence shown here is derived from an EMBL/GenBank/DDBJ whole genome shotgun (WGS) entry which is preliminary data.</text>
</comment>
<dbReference type="RefSeq" id="WP_126992147.1">
    <property type="nucleotide sequence ID" value="NZ_JTFC01000196.1"/>
</dbReference>
<dbReference type="EMBL" id="JTFC01000249">
    <property type="protein sequence ID" value="RUS49242.1"/>
    <property type="molecule type" value="Genomic_DNA"/>
</dbReference>
<keyword evidence="4" id="KW-1185">Reference proteome</keyword>
<dbReference type="AlphaFoldDB" id="A0A433RNQ9"/>
<sequence>MSEKNERLGIKLNRESVIALKELKKIFYGDSEIPISDGFLIGEAFKKIEPVVNQIDWELLNDKKTSVPGITDNKDPQFESMRTTLAIDKTVFQKMKMLQENLIKETRGRVFFSFVVKSVLFAAILQHNNDLENFIKK</sequence>
<proteinExistence type="predicted"/>
<gene>
    <name evidence="3" type="ORF">QI30_19760</name>
    <name evidence="2" type="ORF">QI30_20325</name>
    <name evidence="1" type="ORF">QI30_20340</name>
</gene>
<organism evidence="3 4">
    <name type="scientific">Candidatus Kurthia intestinigallinarum</name>
    <dbReference type="NCBI Taxonomy" id="1562256"/>
    <lineage>
        <taxon>Bacteria</taxon>
        <taxon>Bacillati</taxon>
        <taxon>Bacillota</taxon>
        <taxon>Bacilli</taxon>
        <taxon>Bacillales</taxon>
        <taxon>Caryophanaceae</taxon>
        <taxon>Kurthia</taxon>
    </lineage>
</organism>
<reference evidence="3 4" key="1">
    <citation type="submission" date="2014-11" db="EMBL/GenBank/DDBJ databases">
        <title>Genome sequence and analysis of novel Kurthia sp.</title>
        <authorList>
            <person name="Lawson J.N."/>
            <person name="Gonzalez J.E."/>
            <person name="Rinauldi L."/>
            <person name="Xuan Z."/>
            <person name="Firman A."/>
            <person name="Shaddox L."/>
            <person name="Trudeau A."/>
            <person name="Shah S."/>
            <person name="Reiman D."/>
        </authorList>
    </citation>
    <scope>NUCLEOTIDE SEQUENCE [LARGE SCALE GENOMIC DNA]</scope>
    <source>
        <strain evidence="3 4">3B1D</strain>
    </source>
</reference>
<name>A0A433RNQ9_9BACL</name>
<evidence type="ECO:0000313" key="4">
    <source>
        <dbReference type="Proteomes" id="UP000288623"/>
    </source>
</evidence>
<accession>A0A433RNQ9</accession>
<evidence type="ECO:0000313" key="3">
    <source>
        <dbReference type="EMBL" id="RUS49728.1"/>
    </source>
</evidence>